<dbReference type="eggNOG" id="COG3668">
    <property type="taxonomic scope" value="Bacteria"/>
</dbReference>
<gene>
    <name evidence="2" type="ordered locus">B5T_01720</name>
</gene>
<dbReference type="Proteomes" id="UP000006286">
    <property type="component" value="Chromosome"/>
</dbReference>
<protein>
    <submittedName>
        <fullName evidence="2">Plasmid stabilization system</fullName>
    </submittedName>
</protein>
<sequence>MIYRLTFRKEAEFDIGSSFDYYEEKREGLGHDFLLCVEEALGKLRRNPLIYPLIYKNLRRIPIRRFPYRLFYLVKGDRIVITAVFHARKDPRSWHKRTE</sequence>
<reference evidence="2 3" key="1">
    <citation type="journal article" date="2012" name="J. Bacteriol.">
        <title>Complete genome sequence of Alcanivorax dieselolei type strain B5.</title>
        <authorList>
            <person name="Lai Q."/>
            <person name="Li W."/>
            <person name="Shao Z."/>
        </authorList>
    </citation>
    <scope>NUCLEOTIDE SEQUENCE [LARGE SCALE GENOMIC DNA]</scope>
    <source>
        <strain evidence="3">DSM 16502 / CGMCC 1.3690 / B-5</strain>
    </source>
</reference>
<evidence type="ECO:0000313" key="3">
    <source>
        <dbReference type="Proteomes" id="UP000006286"/>
    </source>
</evidence>
<name>K0C907_ALCDB</name>
<dbReference type="InterPro" id="IPR035093">
    <property type="entry name" value="RelE/ParE_toxin_dom_sf"/>
</dbReference>
<dbReference type="SUPFAM" id="SSF143011">
    <property type="entry name" value="RelE-like"/>
    <property type="match status" value="1"/>
</dbReference>
<dbReference type="AlphaFoldDB" id="K0C907"/>
<dbReference type="KEGG" id="adi:B5T_01720"/>
<accession>K0C907</accession>
<dbReference type="OrthoDB" id="9809155at2"/>
<evidence type="ECO:0000256" key="1">
    <source>
        <dbReference type="ARBA" id="ARBA00022649"/>
    </source>
</evidence>
<dbReference type="Pfam" id="PF05016">
    <property type="entry name" value="ParE_toxin"/>
    <property type="match status" value="1"/>
</dbReference>
<organism evidence="2 3">
    <name type="scientific">Alcanivorax dieselolei (strain DSM 16502 / CGMCC 1.3690 / MCCC 1A00001 / B-5)</name>
    <name type="common">Alloalcanivorax dieselolei</name>
    <dbReference type="NCBI Taxonomy" id="930169"/>
    <lineage>
        <taxon>Bacteria</taxon>
        <taxon>Pseudomonadati</taxon>
        <taxon>Pseudomonadota</taxon>
        <taxon>Gammaproteobacteria</taxon>
        <taxon>Oceanospirillales</taxon>
        <taxon>Alcanivoracaceae</taxon>
        <taxon>Alloalcanivorax</taxon>
    </lineage>
</organism>
<dbReference type="Gene3D" id="3.30.2310.20">
    <property type="entry name" value="RelE-like"/>
    <property type="match status" value="1"/>
</dbReference>
<keyword evidence="1" id="KW-1277">Toxin-antitoxin system</keyword>
<dbReference type="InterPro" id="IPR007712">
    <property type="entry name" value="RelE/ParE_toxin"/>
</dbReference>
<keyword evidence="3" id="KW-1185">Reference proteome</keyword>
<dbReference type="HOGENOM" id="CLU_147162_7_0_6"/>
<dbReference type="RefSeq" id="WP_014994075.1">
    <property type="nucleotide sequence ID" value="NC_018691.1"/>
</dbReference>
<dbReference type="STRING" id="930169.B5T_01720"/>
<dbReference type="EMBL" id="CP003466">
    <property type="protein sequence ID" value="AFT69999.1"/>
    <property type="molecule type" value="Genomic_DNA"/>
</dbReference>
<proteinExistence type="predicted"/>
<evidence type="ECO:0000313" key="2">
    <source>
        <dbReference type="EMBL" id="AFT69999.1"/>
    </source>
</evidence>